<reference evidence="8 9" key="1">
    <citation type="submission" date="2017-11" db="EMBL/GenBank/DDBJ databases">
        <title>Effect of PGPRs.</title>
        <authorList>
            <person name="Oliva R."/>
            <person name="Nong J."/>
            <person name="Roman V."/>
        </authorList>
    </citation>
    <scope>NUCLEOTIDE SEQUENCE [LARGE SCALE GENOMIC DNA]</scope>
    <source>
        <strain evidence="8">Inb918</strain>
    </source>
</reference>
<dbReference type="SMART" id="SM00421">
    <property type="entry name" value="HTH_LUXR"/>
    <property type="match status" value="1"/>
</dbReference>
<sequence>MGSALIVDDHPVVVGAVRMVLESAGYKPIHVTGKGVDVVSMLREHAPELVVLDLKLDGFGGLEVLARIRAIGLVCKVLIFTAADPEHYLMRCRRAGAMAFVAKSASMQHLQNAIKAVRSGYTYFPEMPLVNAGQSEAHRDERELIALLSTREMEIMLKLARGESNKHIALKMNLSHKTISTYKTRLMLKLGVSSLVVLREFVRRNGLFP</sequence>
<dbReference type="EMBL" id="CP024646">
    <property type="protein sequence ID" value="AZV26285.1"/>
    <property type="molecule type" value="Genomic_DNA"/>
</dbReference>
<dbReference type="PROSITE" id="PS00622">
    <property type="entry name" value="HTH_LUXR_1"/>
    <property type="match status" value="1"/>
</dbReference>
<dbReference type="SMART" id="SM00448">
    <property type="entry name" value="REC"/>
    <property type="match status" value="1"/>
</dbReference>
<dbReference type="GO" id="GO:0000160">
    <property type="term" value="P:phosphorelay signal transduction system"/>
    <property type="evidence" value="ECO:0007669"/>
    <property type="project" value="InterPro"/>
</dbReference>
<proteinExistence type="predicted"/>
<dbReference type="PROSITE" id="PS50110">
    <property type="entry name" value="RESPONSE_REGULATORY"/>
    <property type="match status" value="1"/>
</dbReference>
<accession>A0A3T0JS57</accession>
<feature type="modified residue" description="4-aspartylphosphate" evidence="5">
    <location>
        <position position="53"/>
    </location>
</feature>
<keyword evidence="2" id="KW-0805">Transcription regulation</keyword>
<dbReference type="InterPro" id="IPR011006">
    <property type="entry name" value="CheY-like_superfamily"/>
</dbReference>
<dbReference type="PANTHER" id="PTHR43214:SF41">
    <property type="entry name" value="NITRATE_NITRITE RESPONSE REGULATOR PROTEIN NARP"/>
    <property type="match status" value="1"/>
</dbReference>
<dbReference type="InterPro" id="IPR001789">
    <property type="entry name" value="Sig_transdc_resp-reg_receiver"/>
</dbReference>
<dbReference type="PRINTS" id="PR00038">
    <property type="entry name" value="HTHLUXR"/>
</dbReference>
<feature type="domain" description="Response regulatory" evidence="7">
    <location>
        <begin position="3"/>
        <end position="118"/>
    </location>
</feature>
<dbReference type="Pfam" id="PF00072">
    <property type="entry name" value="Response_reg"/>
    <property type="match status" value="1"/>
</dbReference>
<evidence type="ECO:0000256" key="3">
    <source>
        <dbReference type="ARBA" id="ARBA00023125"/>
    </source>
</evidence>
<keyword evidence="4" id="KW-0804">Transcription</keyword>
<dbReference type="GO" id="GO:0006355">
    <property type="term" value="P:regulation of DNA-templated transcription"/>
    <property type="evidence" value="ECO:0007669"/>
    <property type="project" value="InterPro"/>
</dbReference>
<dbReference type="Pfam" id="PF00196">
    <property type="entry name" value="GerE"/>
    <property type="match status" value="1"/>
</dbReference>
<dbReference type="PROSITE" id="PS50043">
    <property type="entry name" value="HTH_LUXR_2"/>
    <property type="match status" value="1"/>
</dbReference>
<dbReference type="Proteomes" id="UP000282760">
    <property type="component" value="Chromosome"/>
</dbReference>
<dbReference type="GO" id="GO:0003677">
    <property type="term" value="F:DNA binding"/>
    <property type="evidence" value="ECO:0007669"/>
    <property type="project" value="UniProtKB-KW"/>
</dbReference>
<dbReference type="InterPro" id="IPR039420">
    <property type="entry name" value="WalR-like"/>
</dbReference>
<evidence type="ECO:0000256" key="1">
    <source>
        <dbReference type="ARBA" id="ARBA00022553"/>
    </source>
</evidence>
<feature type="domain" description="HTH luxR-type" evidence="6">
    <location>
        <begin position="141"/>
        <end position="206"/>
    </location>
</feature>
<dbReference type="CDD" id="cd17535">
    <property type="entry name" value="REC_NarL-like"/>
    <property type="match status" value="1"/>
</dbReference>
<evidence type="ECO:0000313" key="9">
    <source>
        <dbReference type="Proteomes" id="UP000282760"/>
    </source>
</evidence>
<protein>
    <submittedName>
        <fullName evidence="8">DNA-binding response regulator</fullName>
    </submittedName>
</protein>
<dbReference type="CDD" id="cd06170">
    <property type="entry name" value="LuxR_C_like"/>
    <property type="match status" value="1"/>
</dbReference>
<gene>
    <name evidence="8" type="ORF">CT157_09765</name>
</gene>
<name>A0A3T0JS57_PSESX</name>
<keyword evidence="3 8" id="KW-0238">DNA-binding</keyword>
<evidence type="ECO:0000256" key="2">
    <source>
        <dbReference type="ARBA" id="ARBA00023015"/>
    </source>
</evidence>
<evidence type="ECO:0000256" key="4">
    <source>
        <dbReference type="ARBA" id="ARBA00023163"/>
    </source>
</evidence>
<dbReference type="AlphaFoldDB" id="A0A3T0JS57"/>
<dbReference type="InterPro" id="IPR058245">
    <property type="entry name" value="NreC/VraR/RcsB-like_REC"/>
</dbReference>
<dbReference type="InterPro" id="IPR000792">
    <property type="entry name" value="Tscrpt_reg_LuxR_C"/>
</dbReference>
<evidence type="ECO:0000259" key="7">
    <source>
        <dbReference type="PROSITE" id="PS50110"/>
    </source>
</evidence>
<evidence type="ECO:0000313" key="8">
    <source>
        <dbReference type="EMBL" id="AZV26285.1"/>
    </source>
</evidence>
<evidence type="ECO:0000256" key="5">
    <source>
        <dbReference type="PROSITE-ProRule" id="PRU00169"/>
    </source>
</evidence>
<dbReference type="SUPFAM" id="SSF52172">
    <property type="entry name" value="CheY-like"/>
    <property type="match status" value="1"/>
</dbReference>
<keyword evidence="1 5" id="KW-0597">Phosphoprotein</keyword>
<evidence type="ECO:0000259" key="6">
    <source>
        <dbReference type="PROSITE" id="PS50043"/>
    </source>
</evidence>
<dbReference type="Gene3D" id="3.40.50.2300">
    <property type="match status" value="1"/>
</dbReference>
<dbReference type="PANTHER" id="PTHR43214">
    <property type="entry name" value="TWO-COMPONENT RESPONSE REGULATOR"/>
    <property type="match status" value="1"/>
</dbReference>
<organism evidence="8 9">
    <name type="scientific">Pseudomonas syringae</name>
    <dbReference type="NCBI Taxonomy" id="317"/>
    <lineage>
        <taxon>Bacteria</taxon>
        <taxon>Pseudomonadati</taxon>
        <taxon>Pseudomonadota</taxon>
        <taxon>Gammaproteobacteria</taxon>
        <taxon>Pseudomonadales</taxon>
        <taxon>Pseudomonadaceae</taxon>
        <taxon>Pseudomonas</taxon>
    </lineage>
</organism>